<comment type="subunit">
    <text evidence="2 6">Heterotetramer of two alpha and two beta chains.</text>
</comment>
<comment type="catalytic activity">
    <reaction evidence="6">
        <text>L-glutamate + acetyl-CoA = N-acetyl-L-glutamate + CoA + H(+)</text>
        <dbReference type="Rhea" id="RHEA:24292"/>
        <dbReference type="ChEBI" id="CHEBI:15378"/>
        <dbReference type="ChEBI" id="CHEBI:29985"/>
        <dbReference type="ChEBI" id="CHEBI:44337"/>
        <dbReference type="ChEBI" id="CHEBI:57287"/>
        <dbReference type="ChEBI" id="CHEBI:57288"/>
        <dbReference type="EC" id="2.3.1.1"/>
    </reaction>
</comment>
<feature type="binding site" evidence="6">
    <location>
        <position position="279"/>
    </location>
    <ligand>
        <name>substrate</name>
    </ligand>
</feature>
<evidence type="ECO:0000256" key="6">
    <source>
        <dbReference type="HAMAP-Rule" id="MF_01106"/>
    </source>
</evidence>
<evidence type="ECO:0000256" key="1">
    <source>
        <dbReference type="ARBA" id="ARBA00006774"/>
    </source>
</evidence>
<keyword evidence="6" id="KW-0028">Amino-acid biosynthesis</keyword>
<feature type="chain" id="PRO_5044936313" description="Arginine biosynthesis bifunctional protein ArgJ alpha chain" evidence="6">
    <location>
        <begin position="1"/>
        <end position="191"/>
    </location>
</feature>
<dbReference type="EC" id="2.3.1.1" evidence="6"/>
<dbReference type="SUPFAM" id="SSF56266">
    <property type="entry name" value="DmpA/ArgJ-like"/>
    <property type="match status" value="1"/>
</dbReference>
<evidence type="ECO:0000256" key="4">
    <source>
        <dbReference type="ARBA" id="ARBA00022813"/>
    </source>
</evidence>
<comment type="caution">
    <text evidence="7">The sequence shown here is derived from an EMBL/GenBank/DDBJ whole genome shotgun (WGS) entry which is preliminary data.</text>
</comment>
<comment type="pathway">
    <text evidence="6">Amino-acid biosynthesis; L-arginine biosynthesis; N(2)-acetyl-L-ornithine from L-glutamate: step 1/4.</text>
</comment>
<feature type="binding site" evidence="6">
    <location>
        <position position="192"/>
    </location>
    <ligand>
        <name>substrate</name>
    </ligand>
</feature>
<keyword evidence="8" id="KW-1185">Reference proteome</keyword>
<dbReference type="NCBIfam" id="TIGR00120">
    <property type="entry name" value="ArgJ"/>
    <property type="match status" value="1"/>
</dbReference>
<feature type="site" description="Involved in the stabilization of negative charge on the oxyanion by the formation of the oxyanion hole" evidence="6">
    <location>
        <position position="119"/>
    </location>
</feature>
<dbReference type="NCBIfam" id="NF003802">
    <property type="entry name" value="PRK05388.1"/>
    <property type="match status" value="1"/>
</dbReference>
<comment type="pathway">
    <text evidence="6">Amino-acid biosynthesis; L-arginine biosynthesis; L-ornithine and N-acetyl-L-glutamate from L-glutamate and N(2)-acetyl-L-ornithine (cyclic): step 1/1.</text>
</comment>
<sequence>MNRSPLAPARFPDLPAVAGVDVRTARAGYKAWDRDDLTLALFRPGTSVAGVTTRSACPSPEVEWCRKALVLGTARALVVNAGNSNAFTGQRGREAVEAIAARVAGAIEALPSDVFVASTGVIGVPLPIDKAEAGIDAALATSGADWQAAAAAIATTDTFEKGASRRLSMGGHDVTLVGIAKGSGMIAPDMATMLAFVFTDAAVLPDALQAMLSRANAGSFSAITVDGDTSTSDTLLAFATGAAGNPTIESLDDNGAEPFAAALADLCRELALLVVRDGEGASKLIEVQVTGAVSDGSAHRVALSIANSPLVKTAIAGEDANWGRVVMAVGKAGEPAERDLLAIRFGATQVAREGSAVAGYDEAPVAAHLKGQEIEIGVDLGMGSGRATVWTCDLTHGYISINADYRS</sequence>
<dbReference type="Pfam" id="PF01960">
    <property type="entry name" value="ArgJ"/>
    <property type="match status" value="1"/>
</dbReference>
<feature type="binding site" evidence="6">
    <location>
        <position position="181"/>
    </location>
    <ligand>
        <name>substrate</name>
    </ligand>
</feature>
<dbReference type="InterPro" id="IPR042195">
    <property type="entry name" value="ArgJ_beta_C"/>
</dbReference>
<feature type="binding site" evidence="6">
    <location>
        <position position="155"/>
    </location>
    <ligand>
        <name>substrate</name>
    </ligand>
</feature>
<keyword evidence="5 6" id="KW-0012">Acyltransferase</keyword>
<feature type="binding site" evidence="6">
    <location>
        <position position="407"/>
    </location>
    <ligand>
        <name>substrate</name>
    </ligand>
</feature>
<keyword evidence="6" id="KW-0963">Cytoplasm</keyword>
<dbReference type="HAMAP" id="MF_01106">
    <property type="entry name" value="ArgJ"/>
    <property type="match status" value="1"/>
</dbReference>
<keyword evidence="4 6" id="KW-0068">Autocatalytic cleavage</keyword>
<evidence type="ECO:0000313" key="8">
    <source>
        <dbReference type="Proteomes" id="UP000734218"/>
    </source>
</evidence>
<dbReference type="InterPro" id="IPR002813">
    <property type="entry name" value="Arg_biosynth_ArgJ"/>
</dbReference>
<reference evidence="7 8" key="1">
    <citation type="submission" date="2020-03" db="EMBL/GenBank/DDBJ databases">
        <title>Genomic Encyclopedia of Type Strains, Phase IV (KMG-IV): sequencing the most valuable type-strain genomes for metagenomic binning, comparative biology and taxonomic classification.</title>
        <authorList>
            <person name="Goeker M."/>
        </authorList>
    </citation>
    <scope>NUCLEOTIDE SEQUENCE [LARGE SCALE GENOMIC DNA]</scope>
    <source>
        <strain evidence="7 8">DSM 27651</strain>
    </source>
</reference>
<comment type="catalytic activity">
    <reaction evidence="6">
        <text>N(2)-acetyl-L-ornithine + L-glutamate = N-acetyl-L-glutamate + L-ornithine</text>
        <dbReference type="Rhea" id="RHEA:15349"/>
        <dbReference type="ChEBI" id="CHEBI:29985"/>
        <dbReference type="ChEBI" id="CHEBI:44337"/>
        <dbReference type="ChEBI" id="CHEBI:46911"/>
        <dbReference type="ChEBI" id="CHEBI:57805"/>
        <dbReference type="EC" id="2.3.1.35"/>
    </reaction>
</comment>
<evidence type="ECO:0000256" key="5">
    <source>
        <dbReference type="ARBA" id="ARBA00023315"/>
    </source>
</evidence>
<dbReference type="PANTHER" id="PTHR23100:SF0">
    <property type="entry name" value="ARGININE BIOSYNTHESIS BIFUNCTIONAL PROTEIN ARGJ, MITOCHONDRIAL"/>
    <property type="match status" value="1"/>
</dbReference>
<protein>
    <recommendedName>
        <fullName evidence="6">Arginine biosynthesis bifunctional protein ArgJ</fullName>
    </recommendedName>
    <domain>
        <recommendedName>
            <fullName evidence="6">Glutamate N-acetyltransferase</fullName>
            <ecNumber evidence="6">2.3.1.35</ecNumber>
        </recommendedName>
        <alternativeName>
            <fullName evidence="6">Ornithine acetyltransferase</fullName>
            <shortName evidence="6">OATase</shortName>
        </alternativeName>
        <alternativeName>
            <fullName evidence="6">Ornithine transacetylase</fullName>
        </alternativeName>
    </domain>
    <domain>
        <recommendedName>
            <fullName evidence="6">Amino-acid acetyltransferase</fullName>
            <ecNumber evidence="6">2.3.1.1</ecNumber>
        </recommendedName>
        <alternativeName>
            <fullName evidence="6">N-acetylglutamate synthase</fullName>
            <shortName evidence="6">AGSase</shortName>
        </alternativeName>
    </domain>
    <component>
        <recommendedName>
            <fullName evidence="6">Arginine biosynthesis bifunctional protein ArgJ alpha chain</fullName>
        </recommendedName>
    </component>
    <component>
        <recommendedName>
            <fullName evidence="6">Arginine biosynthesis bifunctional protein ArgJ beta chain</fullName>
        </recommendedName>
    </component>
</protein>
<dbReference type="Gene3D" id="3.60.70.12">
    <property type="entry name" value="L-amino peptidase D-ALA esterase/amidase"/>
    <property type="match status" value="1"/>
</dbReference>
<organism evidence="7 8">
    <name type="scientific">Sphingomonas jejuensis</name>
    <dbReference type="NCBI Taxonomy" id="904715"/>
    <lineage>
        <taxon>Bacteria</taxon>
        <taxon>Pseudomonadati</taxon>
        <taxon>Pseudomonadota</taxon>
        <taxon>Alphaproteobacteria</taxon>
        <taxon>Sphingomonadales</taxon>
        <taxon>Sphingomonadaceae</taxon>
        <taxon>Sphingomonas</taxon>
    </lineage>
</organism>
<dbReference type="Proteomes" id="UP000734218">
    <property type="component" value="Unassembled WGS sequence"/>
</dbReference>
<comment type="similarity">
    <text evidence="1 6">Belongs to the ArgJ family.</text>
</comment>
<dbReference type="Gene3D" id="3.10.20.340">
    <property type="entry name" value="ArgJ beta chain, C-terminal domain"/>
    <property type="match status" value="1"/>
</dbReference>
<dbReference type="CDD" id="cd02152">
    <property type="entry name" value="OAT"/>
    <property type="match status" value="1"/>
</dbReference>
<dbReference type="InterPro" id="IPR016117">
    <property type="entry name" value="ArgJ-like_dom_sf"/>
</dbReference>
<comment type="subcellular location">
    <subcellularLocation>
        <location evidence="6">Cytoplasm</location>
    </subcellularLocation>
</comment>
<feature type="chain" id="PRO_5044936312" description="Arginine biosynthesis bifunctional protein ArgJ beta chain" evidence="6">
    <location>
        <begin position="192"/>
        <end position="407"/>
    </location>
</feature>
<dbReference type="EC" id="2.3.1.35" evidence="6"/>
<dbReference type="RefSeq" id="WP_167953414.1">
    <property type="nucleotide sequence ID" value="NZ_JAATJE010000001.1"/>
</dbReference>
<dbReference type="PANTHER" id="PTHR23100">
    <property type="entry name" value="ARGININE BIOSYNTHESIS BIFUNCTIONAL PROTEIN ARGJ"/>
    <property type="match status" value="1"/>
</dbReference>
<evidence type="ECO:0000256" key="3">
    <source>
        <dbReference type="ARBA" id="ARBA00022679"/>
    </source>
</evidence>
<name>A0ABX0XJT8_9SPHN</name>
<feature type="site" description="Involved in the stabilization of negative charge on the oxyanion by the formation of the oxyanion hole" evidence="6">
    <location>
        <position position="120"/>
    </location>
</feature>
<comment type="function">
    <text evidence="6">Catalyzes two activities which are involved in the cyclic version of arginine biosynthesis: the synthesis of N-acetylglutamate from glutamate and acetyl-CoA as the acetyl donor, and of ornithine by transacetylation between N(2)-acetylornithine and glutamate.</text>
</comment>
<evidence type="ECO:0000256" key="2">
    <source>
        <dbReference type="ARBA" id="ARBA00011475"/>
    </source>
</evidence>
<feature type="binding site" evidence="6">
    <location>
        <position position="402"/>
    </location>
    <ligand>
        <name>substrate</name>
    </ligand>
</feature>
<dbReference type="EMBL" id="JAATJE010000001">
    <property type="protein sequence ID" value="NJC33428.1"/>
    <property type="molecule type" value="Genomic_DNA"/>
</dbReference>
<accession>A0ABX0XJT8</accession>
<proteinExistence type="inferred from homology"/>
<feature type="site" description="Cleavage; by autolysis" evidence="6">
    <location>
        <begin position="191"/>
        <end position="192"/>
    </location>
</feature>
<evidence type="ECO:0000313" key="7">
    <source>
        <dbReference type="EMBL" id="NJC33428.1"/>
    </source>
</evidence>
<dbReference type="GO" id="GO:0004358">
    <property type="term" value="F:L-glutamate N-acetyltransferase activity, acting on acetyl-L-ornithine as donor"/>
    <property type="evidence" value="ECO:0007669"/>
    <property type="project" value="UniProtKB-EC"/>
</dbReference>
<keyword evidence="3 6" id="KW-0808">Transferase</keyword>
<keyword evidence="6" id="KW-0055">Arginine biosynthesis</keyword>
<feature type="active site" description="Nucleophile" evidence="6">
    <location>
        <position position="192"/>
    </location>
</feature>
<keyword evidence="6" id="KW-0511">Multifunctional enzyme</keyword>
<gene>
    <name evidence="6" type="primary">argJ</name>
    <name evidence="7" type="ORF">GGR88_000902</name>
</gene>